<dbReference type="Pfam" id="PF13414">
    <property type="entry name" value="TPR_11"/>
    <property type="match status" value="1"/>
</dbReference>
<dbReference type="PROSITE" id="PS50005">
    <property type="entry name" value="TPR"/>
    <property type="match status" value="1"/>
</dbReference>
<dbReference type="PANTHER" id="PTHR44943:SF4">
    <property type="entry name" value="TPR REPEAT-CONTAINING PROTEIN MJ0798"/>
    <property type="match status" value="1"/>
</dbReference>
<evidence type="ECO:0000313" key="5">
    <source>
        <dbReference type="EMBL" id="MEN3322835.1"/>
    </source>
</evidence>
<name>A0ABV0A991_9FLAO</name>
<accession>A0ABV0A991</accession>
<gene>
    <name evidence="5" type="ORF">VP395_03790</name>
</gene>
<dbReference type="RefSeq" id="WP_346240376.1">
    <property type="nucleotide sequence ID" value="NZ_JAZHYP010000001.1"/>
</dbReference>
<keyword evidence="4" id="KW-0732">Signal</keyword>
<keyword evidence="1" id="KW-0677">Repeat</keyword>
<dbReference type="SMART" id="SM00028">
    <property type="entry name" value="TPR"/>
    <property type="match status" value="3"/>
</dbReference>
<keyword evidence="6" id="KW-1185">Reference proteome</keyword>
<proteinExistence type="predicted"/>
<keyword evidence="2 3" id="KW-0802">TPR repeat</keyword>
<dbReference type="Gene3D" id="1.25.40.10">
    <property type="entry name" value="Tetratricopeptide repeat domain"/>
    <property type="match status" value="2"/>
</dbReference>
<evidence type="ECO:0000256" key="1">
    <source>
        <dbReference type="ARBA" id="ARBA00022737"/>
    </source>
</evidence>
<comment type="caution">
    <text evidence="5">The sequence shown here is derived from an EMBL/GenBank/DDBJ whole genome shotgun (WGS) entry which is preliminary data.</text>
</comment>
<dbReference type="Pfam" id="PF13432">
    <property type="entry name" value="TPR_16"/>
    <property type="match status" value="1"/>
</dbReference>
<evidence type="ECO:0000313" key="6">
    <source>
        <dbReference type="Proteomes" id="UP001416393"/>
    </source>
</evidence>
<dbReference type="InterPro" id="IPR011990">
    <property type="entry name" value="TPR-like_helical_dom_sf"/>
</dbReference>
<organism evidence="5 6">
    <name type="scientific">Mariniflexile soesokkakense</name>
    <dbReference type="NCBI Taxonomy" id="1343160"/>
    <lineage>
        <taxon>Bacteria</taxon>
        <taxon>Pseudomonadati</taxon>
        <taxon>Bacteroidota</taxon>
        <taxon>Flavobacteriia</taxon>
        <taxon>Flavobacteriales</taxon>
        <taxon>Flavobacteriaceae</taxon>
        <taxon>Mariniflexile</taxon>
    </lineage>
</organism>
<dbReference type="SUPFAM" id="SSF48452">
    <property type="entry name" value="TPR-like"/>
    <property type="match status" value="1"/>
</dbReference>
<evidence type="ECO:0000256" key="2">
    <source>
        <dbReference type="ARBA" id="ARBA00022803"/>
    </source>
</evidence>
<dbReference type="EMBL" id="JAZHYP010000001">
    <property type="protein sequence ID" value="MEN3322835.1"/>
    <property type="molecule type" value="Genomic_DNA"/>
</dbReference>
<reference evidence="5 6" key="1">
    <citation type="submission" date="2024-01" db="EMBL/GenBank/DDBJ databases">
        <title>Mariniflexile litorale sp. nov., isolated from the shallow sediments of the Sea of Japan.</title>
        <authorList>
            <person name="Romanenko L."/>
            <person name="Bystritskaya E."/>
            <person name="Isaeva M."/>
        </authorList>
    </citation>
    <scope>NUCLEOTIDE SEQUENCE [LARGE SCALE GENOMIC DNA]</scope>
    <source>
        <strain evidence="5 6">KCTC 32427</strain>
    </source>
</reference>
<evidence type="ECO:0000256" key="4">
    <source>
        <dbReference type="SAM" id="SignalP"/>
    </source>
</evidence>
<feature type="signal peptide" evidence="4">
    <location>
        <begin position="1"/>
        <end position="18"/>
    </location>
</feature>
<dbReference type="Proteomes" id="UP001416393">
    <property type="component" value="Unassembled WGS sequence"/>
</dbReference>
<feature type="repeat" description="TPR" evidence="3">
    <location>
        <begin position="50"/>
        <end position="83"/>
    </location>
</feature>
<protein>
    <submittedName>
        <fullName evidence="5">Tetratricopeptide repeat protein</fullName>
    </submittedName>
</protein>
<dbReference type="InterPro" id="IPR019734">
    <property type="entry name" value="TPR_rpt"/>
</dbReference>
<sequence>MKKIIYLLLFPLVSFGQAQLDSIDYFFKKKQFEKAEMELTAYLKKQPKNLKAIELLGDAFGHQEKWDEAIENYKQLVEANPKSADYHYKYGGAMGMKALTVSKLTALGMIGDIESEFLKAAELDTKHINVRWALVEYYMKLPGILGGSKNMALKYAYQLEQLSRVDGYLAKGYIYECDEEPELAEKYYKLAINHGGSLWCYDKLTTFYEKQKQPEKALANLEVAKEKHKRNALHYEMGKIAAEYNIELQKGVQCLQTYLKNYSPEDGVPKAWAHYRLSQIYAHKRNKEAALKYIDLALAESPKTKSFKQEKIKILKL</sequence>
<dbReference type="InterPro" id="IPR051685">
    <property type="entry name" value="Ycf3/AcsC/BcsC/TPR_MFPF"/>
</dbReference>
<evidence type="ECO:0000256" key="3">
    <source>
        <dbReference type="PROSITE-ProRule" id="PRU00339"/>
    </source>
</evidence>
<feature type="chain" id="PRO_5045610181" evidence="4">
    <location>
        <begin position="19"/>
        <end position="317"/>
    </location>
</feature>
<dbReference type="PANTHER" id="PTHR44943">
    <property type="entry name" value="CELLULOSE SYNTHASE OPERON PROTEIN C"/>
    <property type="match status" value="1"/>
</dbReference>